<comment type="caution">
    <text evidence="11">The sequence shown here is derived from an EMBL/GenBank/DDBJ whole genome shotgun (WGS) entry which is preliminary data.</text>
</comment>
<dbReference type="InterPro" id="IPR036890">
    <property type="entry name" value="HATPase_C_sf"/>
</dbReference>
<dbReference type="Gene3D" id="1.10.287.130">
    <property type="match status" value="1"/>
</dbReference>
<reference evidence="11 12" key="1">
    <citation type="submission" date="2024-11" db="EMBL/GenBank/DDBJ databases">
        <authorList>
            <person name="Heng Y.C."/>
            <person name="Lim A.C.H."/>
            <person name="Lee J.K.Y."/>
            <person name="Kittelmann S."/>
        </authorList>
    </citation>
    <scope>NUCLEOTIDE SEQUENCE [LARGE SCALE GENOMIC DNA]</scope>
    <source>
        <strain evidence="11 12">WILCCON 0269</strain>
    </source>
</reference>
<comment type="subcellular location">
    <subcellularLocation>
        <location evidence="2">Membrane</location>
    </subcellularLocation>
</comment>
<dbReference type="Pfam" id="PF02518">
    <property type="entry name" value="HATPase_c"/>
    <property type="match status" value="1"/>
</dbReference>
<keyword evidence="9" id="KW-0812">Transmembrane</keyword>
<keyword evidence="8" id="KW-0175">Coiled coil</keyword>
<dbReference type="PANTHER" id="PTHR45453:SF1">
    <property type="entry name" value="PHOSPHATE REGULON SENSOR PROTEIN PHOR"/>
    <property type="match status" value="1"/>
</dbReference>
<dbReference type="InterPro" id="IPR058212">
    <property type="entry name" value="VanS-like"/>
</dbReference>
<evidence type="ECO:0000256" key="3">
    <source>
        <dbReference type="ARBA" id="ARBA00012438"/>
    </source>
</evidence>
<feature type="domain" description="Histidine kinase" evidence="10">
    <location>
        <begin position="166"/>
        <end position="382"/>
    </location>
</feature>
<keyword evidence="6 11" id="KW-0418">Kinase</keyword>
<protein>
    <recommendedName>
        <fullName evidence="3">histidine kinase</fullName>
        <ecNumber evidence="3">2.7.13.3</ecNumber>
    </recommendedName>
</protein>
<dbReference type="CDD" id="cd00082">
    <property type="entry name" value="HisKA"/>
    <property type="match status" value="1"/>
</dbReference>
<dbReference type="InterPro" id="IPR003661">
    <property type="entry name" value="HisK_dim/P_dom"/>
</dbReference>
<evidence type="ECO:0000313" key="11">
    <source>
        <dbReference type="EMBL" id="MFL0197965.1"/>
    </source>
</evidence>
<evidence type="ECO:0000256" key="7">
    <source>
        <dbReference type="ARBA" id="ARBA00023012"/>
    </source>
</evidence>
<dbReference type="GO" id="GO:0016301">
    <property type="term" value="F:kinase activity"/>
    <property type="evidence" value="ECO:0007669"/>
    <property type="project" value="UniProtKB-KW"/>
</dbReference>
<gene>
    <name evidence="11" type="primary">vanS</name>
    <name evidence="11" type="ORF">ACJDU8_20700</name>
</gene>
<organism evidence="11 12">
    <name type="scientific">Candidatus Clostridium eludens</name>
    <dbReference type="NCBI Taxonomy" id="3381663"/>
    <lineage>
        <taxon>Bacteria</taxon>
        <taxon>Bacillati</taxon>
        <taxon>Bacillota</taxon>
        <taxon>Clostridia</taxon>
        <taxon>Eubacteriales</taxon>
        <taxon>Clostridiaceae</taxon>
        <taxon>Clostridium</taxon>
    </lineage>
</organism>
<accession>A0ABW8SPI2</accession>
<dbReference type="Proteomes" id="UP001623660">
    <property type="component" value="Unassembled WGS sequence"/>
</dbReference>
<evidence type="ECO:0000256" key="9">
    <source>
        <dbReference type="SAM" id="Phobius"/>
    </source>
</evidence>
<dbReference type="SMART" id="SM00388">
    <property type="entry name" value="HisKA"/>
    <property type="match status" value="1"/>
</dbReference>
<sequence>MAIKLKSKRNKRRNDYSKLKRKVFFQMLLITVAAAVTVYLLRHILRGQIGDRIVRYLVNAFHFKNSDAQEIYQLVIRNNMEMILFVVILIFLLVILFRFSVSWSTKYFDEVSDGMDRLAEESDDEITLSPELDFMENKLNQLKNNLEKQKKAALDAEQRKNDLVVYLAHDIKTPLTSVIGYLSLLDEAPDMPPEQKAKYVGITLEKAYRLEQLIDEFFEITRFNLQTIVLNKEKINLPFMLQQMADEFYPMLTPQEKQVSVNVPDGLTLWGDADKLARVFNNILKNAIAYSYENSIIDISAKQQDKNIVITFTNQGNPIPREKLETIFEKFFRLDTSRSTNTGGAGLGLAIAKEIVNAHGGNIFVQSNTEKTVFTVVLPQKQEKNKLSA</sequence>
<dbReference type="PRINTS" id="PR00344">
    <property type="entry name" value="BCTRLSENSOR"/>
</dbReference>
<keyword evidence="4" id="KW-0597">Phosphoprotein</keyword>
<dbReference type="PANTHER" id="PTHR45453">
    <property type="entry name" value="PHOSPHATE REGULON SENSOR PROTEIN PHOR"/>
    <property type="match status" value="1"/>
</dbReference>
<keyword evidence="9" id="KW-0472">Membrane</keyword>
<dbReference type="SMART" id="SM00387">
    <property type="entry name" value="HATPase_c"/>
    <property type="match status" value="1"/>
</dbReference>
<keyword evidence="5" id="KW-0808">Transferase</keyword>
<evidence type="ECO:0000256" key="1">
    <source>
        <dbReference type="ARBA" id="ARBA00000085"/>
    </source>
</evidence>
<evidence type="ECO:0000256" key="4">
    <source>
        <dbReference type="ARBA" id="ARBA00022553"/>
    </source>
</evidence>
<dbReference type="InterPro" id="IPR050351">
    <property type="entry name" value="BphY/WalK/GraS-like"/>
</dbReference>
<evidence type="ECO:0000256" key="5">
    <source>
        <dbReference type="ARBA" id="ARBA00022679"/>
    </source>
</evidence>
<keyword evidence="12" id="KW-1185">Reference proteome</keyword>
<dbReference type="EMBL" id="JBJHZX010000042">
    <property type="protein sequence ID" value="MFL0197965.1"/>
    <property type="molecule type" value="Genomic_DNA"/>
</dbReference>
<evidence type="ECO:0000259" key="10">
    <source>
        <dbReference type="PROSITE" id="PS50109"/>
    </source>
</evidence>
<feature type="transmembrane region" description="Helical" evidence="9">
    <location>
        <begin position="21"/>
        <end position="41"/>
    </location>
</feature>
<dbReference type="InterPro" id="IPR005467">
    <property type="entry name" value="His_kinase_dom"/>
</dbReference>
<name>A0ABW8SPI2_9CLOT</name>
<keyword evidence="7" id="KW-0902">Two-component regulatory system</keyword>
<dbReference type="PROSITE" id="PS50109">
    <property type="entry name" value="HIS_KIN"/>
    <property type="match status" value="1"/>
</dbReference>
<dbReference type="SUPFAM" id="SSF47384">
    <property type="entry name" value="Homodimeric domain of signal transducing histidine kinase"/>
    <property type="match status" value="1"/>
</dbReference>
<evidence type="ECO:0000313" key="12">
    <source>
        <dbReference type="Proteomes" id="UP001623660"/>
    </source>
</evidence>
<dbReference type="RefSeq" id="WP_406794073.1">
    <property type="nucleotide sequence ID" value="NZ_JBJHZX010000042.1"/>
</dbReference>
<feature type="transmembrane region" description="Helical" evidence="9">
    <location>
        <begin position="82"/>
        <end position="101"/>
    </location>
</feature>
<proteinExistence type="predicted"/>
<dbReference type="InterPro" id="IPR036097">
    <property type="entry name" value="HisK_dim/P_sf"/>
</dbReference>
<comment type="catalytic activity">
    <reaction evidence="1">
        <text>ATP + protein L-histidine = ADP + protein N-phospho-L-histidine.</text>
        <dbReference type="EC" id="2.7.13.3"/>
    </reaction>
</comment>
<dbReference type="SUPFAM" id="SSF55874">
    <property type="entry name" value="ATPase domain of HSP90 chaperone/DNA topoisomerase II/histidine kinase"/>
    <property type="match status" value="1"/>
</dbReference>
<evidence type="ECO:0000256" key="8">
    <source>
        <dbReference type="SAM" id="Coils"/>
    </source>
</evidence>
<dbReference type="Pfam" id="PF00512">
    <property type="entry name" value="HisKA"/>
    <property type="match status" value="1"/>
</dbReference>
<evidence type="ECO:0000256" key="2">
    <source>
        <dbReference type="ARBA" id="ARBA00004370"/>
    </source>
</evidence>
<feature type="coiled-coil region" evidence="8">
    <location>
        <begin position="132"/>
        <end position="159"/>
    </location>
</feature>
<dbReference type="NCBIfam" id="NF033091">
    <property type="entry name" value="HK_VanS_ACDEFG"/>
    <property type="match status" value="1"/>
</dbReference>
<evidence type="ECO:0000256" key="6">
    <source>
        <dbReference type="ARBA" id="ARBA00022777"/>
    </source>
</evidence>
<dbReference type="EC" id="2.7.13.3" evidence="3"/>
<dbReference type="Gene3D" id="3.30.565.10">
    <property type="entry name" value="Histidine kinase-like ATPase, C-terminal domain"/>
    <property type="match status" value="1"/>
</dbReference>
<dbReference type="InterPro" id="IPR003594">
    <property type="entry name" value="HATPase_dom"/>
</dbReference>
<dbReference type="InterPro" id="IPR004358">
    <property type="entry name" value="Sig_transdc_His_kin-like_C"/>
</dbReference>
<keyword evidence="9" id="KW-1133">Transmembrane helix</keyword>